<proteinExistence type="predicted"/>
<feature type="region of interest" description="Disordered" evidence="1">
    <location>
        <begin position="158"/>
        <end position="186"/>
    </location>
</feature>
<gene>
    <name evidence="2" type="ORF">EDD30_3722</name>
</gene>
<evidence type="ECO:0000313" key="3">
    <source>
        <dbReference type="Proteomes" id="UP000271683"/>
    </source>
</evidence>
<evidence type="ECO:0000256" key="1">
    <source>
        <dbReference type="SAM" id="MobiDB-lite"/>
    </source>
</evidence>
<protein>
    <submittedName>
        <fullName evidence="2">Uncharacterized protein</fullName>
    </submittedName>
</protein>
<evidence type="ECO:0000313" key="2">
    <source>
        <dbReference type="EMBL" id="ROP30856.1"/>
    </source>
</evidence>
<dbReference type="AlphaFoldDB" id="A0A3N1GL64"/>
<sequence length="269" mass="28319">MPAGRVIDPQLISEPLNRPLLRHRTPLFRGGRRSTRGSAAARPHSSCRGRRCPLPGGNCSPGVPRIARPDVDDPEARGQRAAASPCRFRGSCCGGPVLPHHLAALGRQAAPAARHRFDEHPPTRRVRVGRRPVAHRDHEIAVTSARSTTIASGRQLDQALHQGRADPRRGNAGQISDAPKGKGRADPFHVTAKLRHVTSVAHPHLSRPTSARPVSSGQLSSHLVARCATPPAACRCQSPRCATIVHDSGAVAGATIGTVIAGPGGYASG</sequence>
<dbReference type="Proteomes" id="UP000271683">
    <property type="component" value="Unassembled WGS sequence"/>
</dbReference>
<feature type="compositionally biased region" description="Basic residues" evidence="1">
    <location>
        <begin position="23"/>
        <end position="35"/>
    </location>
</feature>
<comment type="caution">
    <text evidence="2">The sequence shown here is derived from an EMBL/GenBank/DDBJ whole genome shotgun (WGS) entry which is preliminary data.</text>
</comment>
<dbReference type="EMBL" id="RJKL01000001">
    <property type="protein sequence ID" value="ROP30856.1"/>
    <property type="molecule type" value="Genomic_DNA"/>
</dbReference>
<name>A0A3N1GL64_9ACTN</name>
<organism evidence="2 3">
    <name type="scientific">Couchioplanes caeruleus</name>
    <dbReference type="NCBI Taxonomy" id="56438"/>
    <lineage>
        <taxon>Bacteria</taxon>
        <taxon>Bacillati</taxon>
        <taxon>Actinomycetota</taxon>
        <taxon>Actinomycetes</taxon>
        <taxon>Micromonosporales</taxon>
        <taxon>Micromonosporaceae</taxon>
        <taxon>Couchioplanes</taxon>
    </lineage>
</organism>
<accession>A0A3N1GL64</accession>
<feature type="compositionally biased region" description="Basic and acidic residues" evidence="1">
    <location>
        <begin position="67"/>
        <end position="78"/>
    </location>
</feature>
<reference evidence="2 3" key="1">
    <citation type="submission" date="2018-11" db="EMBL/GenBank/DDBJ databases">
        <title>Sequencing the genomes of 1000 actinobacteria strains.</title>
        <authorList>
            <person name="Klenk H.-P."/>
        </authorList>
    </citation>
    <scope>NUCLEOTIDE SEQUENCE [LARGE SCALE GENOMIC DNA]</scope>
    <source>
        <strain evidence="2 3">DSM 43634</strain>
    </source>
</reference>
<feature type="region of interest" description="Disordered" evidence="1">
    <location>
        <begin position="23"/>
        <end position="86"/>
    </location>
</feature>